<feature type="region of interest" description="Disordered" evidence="1">
    <location>
        <begin position="216"/>
        <end position="240"/>
    </location>
</feature>
<proteinExistence type="predicted"/>
<gene>
    <name evidence="2" type="ORF">D9Q98_010049</name>
</gene>
<dbReference type="Proteomes" id="UP001055712">
    <property type="component" value="Unassembled WGS sequence"/>
</dbReference>
<evidence type="ECO:0000313" key="3">
    <source>
        <dbReference type="Proteomes" id="UP001055712"/>
    </source>
</evidence>
<feature type="compositionally biased region" description="Acidic residues" evidence="1">
    <location>
        <begin position="228"/>
        <end position="239"/>
    </location>
</feature>
<feature type="compositionally biased region" description="Polar residues" evidence="1">
    <location>
        <begin position="285"/>
        <end position="295"/>
    </location>
</feature>
<dbReference type="EMBL" id="SIDB01000008">
    <property type="protein sequence ID" value="KAI3429734.1"/>
    <property type="molecule type" value="Genomic_DNA"/>
</dbReference>
<feature type="compositionally biased region" description="Low complexity" evidence="1">
    <location>
        <begin position="424"/>
        <end position="443"/>
    </location>
</feature>
<organism evidence="2 3">
    <name type="scientific">Chlorella vulgaris</name>
    <name type="common">Green alga</name>
    <dbReference type="NCBI Taxonomy" id="3077"/>
    <lineage>
        <taxon>Eukaryota</taxon>
        <taxon>Viridiplantae</taxon>
        <taxon>Chlorophyta</taxon>
        <taxon>core chlorophytes</taxon>
        <taxon>Trebouxiophyceae</taxon>
        <taxon>Chlorellales</taxon>
        <taxon>Chlorellaceae</taxon>
        <taxon>Chlorella clade</taxon>
        <taxon>Chlorella</taxon>
    </lineage>
</organism>
<keyword evidence="3" id="KW-1185">Reference proteome</keyword>
<protein>
    <submittedName>
        <fullName evidence="2">Uncharacterized protein</fullName>
    </submittedName>
</protein>
<feature type="region of interest" description="Disordered" evidence="1">
    <location>
        <begin position="390"/>
        <end position="542"/>
    </location>
</feature>
<feature type="compositionally biased region" description="Low complexity" evidence="1">
    <location>
        <begin position="462"/>
        <end position="489"/>
    </location>
</feature>
<name>A0A9D4TMS8_CHLVU</name>
<feature type="compositionally biased region" description="Polar residues" evidence="1">
    <location>
        <begin position="21"/>
        <end position="36"/>
    </location>
</feature>
<feature type="compositionally biased region" description="Low complexity" evidence="1">
    <location>
        <begin position="216"/>
        <end position="227"/>
    </location>
</feature>
<feature type="compositionally biased region" description="Low complexity" evidence="1">
    <location>
        <begin position="496"/>
        <end position="507"/>
    </location>
</feature>
<reference evidence="2" key="1">
    <citation type="journal article" date="2019" name="Plant J.">
        <title>Chlorella vulgaris genome assembly and annotation reveals the molecular basis for metabolic acclimation to high light conditions.</title>
        <authorList>
            <person name="Cecchin M."/>
            <person name="Marcolungo L."/>
            <person name="Rossato M."/>
            <person name="Girolomoni L."/>
            <person name="Cosentino E."/>
            <person name="Cuine S."/>
            <person name="Li-Beisson Y."/>
            <person name="Delledonne M."/>
            <person name="Ballottari M."/>
        </authorList>
    </citation>
    <scope>NUCLEOTIDE SEQUENCE</scope>
    <source>
        <strain evidence="2">211/11P</strain>
    </source>
</reference>
<dbReference type="OrthoDB" id="2018221at2759"/>
<comment type="caution">
    <text evidence="2">The sequence shown here is derived from an EMBL/GenBank/DDBJ whole genome shotgun (WGS) entry which is preliminary data.</text>
</comment>
<evidence type="ECO:0000256" key="1">
    <source>
        <dbReference type="SAM" id="MobiDB-lite"/>
    </source>
</evidence>
<feature type="compositionally biased region" description="Acidic residues" evidence="1">
    <location>
        <begin position="334"/>
        <end position="346"/>
    </location>
</feature>
<accession>A0A9D4TMS8</accession>
<feature type="region of interest" description="Disordered" evidence="1">
    <location>
        <begin position="262"/>
        <end position="346"/>
    </location>
</feature>
<dbReference type="AlphaFoldDB" id="A0A9D4TMS8"/>
<sequence length="579" mass="59397">MRLSARFPATGRAVQCSVTALTSPPQRRSLRRQWSASRKPPTATDTAPALRVRTAAAAASERPSGRPAHDPDSAILVLAGFHLEELATVRALLDQVGGEAVRVVPTTPALLYAPATEALHHREAPWDRPVPADWLPGGGWGQQRMVLMAGIVGEGQQMVLELLEEGGMPGVVPAVATPDNWDMRLGELLADALKTWRQQGGSAGAAAAAAAAAAGAGAGAEGQQQQQQEEDEEEEEEESLVAAEAELGVEFVDDLPPLESVVPAEVWNPESTARSGSGGGSRDSNVVQAEFSESPQRQERGSAAASTGQQVPVEAVGADASAATGREQWPVNAAEEEEEEEEMDSEELLAAAKAAMGLDDAKLQQLVDDAAVKAAAAFNIPFVPGGFQAAADEARPAPPPQEQAPAAAAAPSTSTRGPMPWDPPTAAKAKPARTAAAVPAPKRGFAPSSTAKKSVRKGKGGSKAAGTKAAAPLAPAAAASATPAKSQAAEPSTGSAEAAATRAAADEGAAEPRSGAVPESPPPAADNAESAIPDNDRPIPSTDQFILSKAQLMKLSEKHNINFAELEEGLASKGIKLAE</sequence>
<feature type="region of interest" description="Disordered" evidence="1">
    <location>
        <begin position="21"/>
        <end position="49"/>
    </location>
</feature>
<evidence type="ECO:0000313" key="2">
    <source>
        <dbReference type="EMBL" id="KAI3429734.1"/>
    </source>
</evidence>
<reference evidence="2" key="2">
    <citation type="submission" date="2020-11" db="EMBL/GenBank/DDBJ databases">
        <authorList>
            <person name="Cecchin M."/>
            <person name="Marcolungo L."/>
            <person name="Rossato M."/>
            <person name="Girolomoni L."/>
            <person name="Cosentino E."/>
            <person name="Cuine S."/>
            <person name="Li-Beisson Y."/>
            <person name="Delledonne M."/>
            <person name="Ballottari M."/>
        </authorList>
    </citation>
    <scope>NUCLEOTIDE SEQUENCE</scope>
    <source>
        <strain evidence="2">211/11P</strain>
        <tissue evidence="2">Whole cell</tissue>
    </source>
</reference>